<evidence type="ECO:0000256" key="2">
    <source>
        <dbReference type="ARBA" id="ARBA00022801"/>
    </source>
</evidence>
<protein>
    <submittedName>
        <fullName evidence="4">NUDIX domain-containing protein</fullName>
    </submittedName>
</protein>
<evidence type="ECO:0000256" key="1">
    <source>
        <dbReference type="ARBA" id="ARBA00005582"/>
    </source>
</evidence>
<proteinExistence type="inferred from homology"/>
<dbReference type="PROSITE" id="PS00893">
    <property type="entry name" value="NUDIX_BOX"/>
    <property type="match status" value="1"/>
</dbReference>
<reference evidence="4" key="1">
    <citation type="journal article" date="2021" name="mSystems">
        <title>Bacteria and Archaea Synergistically Convert Glycine Betaine to Biogenic Methane in the Formosa Cold Seep of the South China Sea.</title>
        <authorList>
            <person name="Li L."/>
            <person name="Zhang W."/>
            <person name="Zhang S."/>
            <person name="Song L."/>
            <person name="Sun Q."/>
            <person name="Zhang H."/>
            <person name="Xiang H."/>
            <person name="Dong X."/>
        </authorList>
    </citation>
    <scope>NUCLEOTIDE SEQUENCE</scope>
    <source>
        <strain evidence="4">ZWT</strain>
    </source>
</reference>
<dbReference type="GO" id="GO:0016787">
    <property type="term" value="F:hydrolase activity"/>
    <property type="evidence" value="ECO:0007669"/>
    <property type="project" value="UniProtKB-KW"/>
</dbReference>
<dbReference type="Pfam" id="PF00293">
    <property type="entry name" value="NUDIX"/>
    <property type="match status" value="1"/>
</dbReference>
<dbReference type="InterPro" id="IPR000086">
    <property type="entry name" value="NUDIX_hydrolase_dom"/>
</dbReference>
<reference evidence="4" key="2">
    <citation type="submission" date="2021-04" db="EMBL/GenBank/DDBJ databases">
        <authorList>
            <person name="Dong X."/>
        </authorList>
    </citation>
    <scope>NUCLEOTIDE SEQUENCE</scope>
    <source>
        <strain evidence="4">ZWT</strain>
    </source>
</reference>
<keyword evidence="5" id="KW-1185">Reference proteome</keyword>
<dbReference type="PANTHER" id="PTHR43736">
    <property type="entry name" value="ADP-RIBOSE PYROPHOSPHATASE"/>
    <property type="match status" value="1"/>
</dbReference>
<dbReference type="CDD" id="cd04665">
    <property type="entry name" value="NUDIX_RppH"/>
    <property type="match status" value="1"/>
</dbReference>
<dbReference type="Proteomes" id="UP001056429">
    <property type="component" value="Unassembled WGS sequence"/>
</dbReference>
<keyword evidence="2" id="KW-0378">Hydrolase</keyword>
<dbReference type="EMBL" id="JAGSOJ010000002">
    <property type="protein sequence ID" value="MCM1989757.1"/>
    <property type="molecule type" value="Genomic_DNA"/>
</dbReference>
<dbReference type="PANTHER" id="PTHR43736:SF1">
    <property type="entry name" value="DIHYDRONEOPTERIN TRIPHOSPHATE DIPHOSPHATASE"/>
    <property type="match status" value="1"/>
</dbReference>
<comment type="similarity">
    <text evidence="1">Belongs to the Nudix hydrolase family.</text>
</comment>
<dbReference type="InterPro" id="IPR020084">
    <property type="entry name" value="NUDIX_hydrolase_CS"/>
</dbReference>
<dbReference type="InterPro" id="IPR014078">
    <property type="entry name" value="Nudix_YtkD"/>
</dbReference>
<dbReference type="RefSeq" id="WP_250858783.1">
    <property type="nucleotide sequence ID" value="NZ_JAGSOJ010000002.1"/>
</dbReference>
<name>A0A9J6P1K5_9CLOT</name>
<organism evidence="4 5">
    <name type="scientific">Oceanirhabdus seepicola</name>
    <dbReference type="NCBI Taxonomy" id="2828781"/>
    <lineage>
        <taxon>Bacteria</taxon>
        <taxon>Bacillati</taxon>
        <taxon>Bacillota</taxon>
        <taxon>Clostridia</taxon>
        <taxon>Eubacteriales</taxon>
        <taxon>Clostridiaceae</taxon>
        <taxon>Oceanirhabdus</taxon>
    </lineage>
</organism>
<evidence type="ECO:0000259" key="3">
    <source>
        <dbReference type="Pfam" id="PF00293"/>
    </source>
</evidence>
<evidence type="ECO:0000313" key="4">
    <source>
        <dbReference type="EMBL" id="MCM1989757.1"/>
    </source>
</evidence>
<evidence type="ECO:0000313" key="5">
    <source>
        <dbReference type="Proteomes" id="UP001056429"/>
    </source>
</evidence>
<dbReference type="SUPFAM" id="SSF55811">
    <property type="entry name" value="Nudix"/>
    <property type="match status" value="1"/>
</dbReference>
<dbReference type="InterPro" id="IPR015797">
    <property type="entry name" value="NUDIX_hydrolase-like_dom_sf"/>
</dbReference>
<feature type="domain" description="Nudix hydrolase" evidence="3">
    <location>
        <begin position="19"/>
        <end position="73"/>
    </location>
</feature>
<sequence>METKVYNLGKFRNEELKFAVIVAKFNKEFVYVKHKERSTWEIPGGHREMDEVIDDTAKRELSEETGATRFNIEAVCDYSVEKVGCEINYGRVYYAEIEELGKLPDLEIGEVKLFDSMPENLTYPEIQPLLFKMVQENLRGQR</sequence>
<dbReference type="AlphaFoldDB" id="A0A9J6P1K5"/>
<gene>
    <name evidence="4" type="ORF">KDK92_08400</name>
</gene>
<accession>A0A9J6P1K5</accession>
<comment type="caution">
    <text evidence="4">The sequence shown here is derived from an EMBL/GenBank/DDBJ whole genome shotgun (WGS) entry which is preliminary data.</text>
</comment>
<dbReference type="Gene3D" id="3.90.79.10">
    <property type="entry name" value="Nucleoside Triphosphate Pyrophosphohydrolase"/>
    <property type="match status" value="1"/>
</dbReference>